<evidence type="ECO:0000256" key="2">
    <source>
        <dbReference type="ARBA" id="ARBA00004389"/>
    </source>
</evidence>
<evidence type="ECO:0000256" key="7">
    <source>
        <dbReference type="ARBA" id="ARBA00022898"/>
    </source>
</evidence>
<dbReference type="AlphaFoldDB" id="A0AAE1DTS6"/>
<evidence type="ECO:0000256" key="11">
    <source>
        <dbReference type="ARBA" id="ARBA00023136"/>
    </source>
</evidence>
<evidence type="ECO:0000256" key="12">
    <source>
        <dbReference type="ARBA" id="ARBA00023239"/>
    </source>
</evidence>
<evidence type="ECO:0000256" key="9">
    <source>
        <dbReference type="ARBA" id="ARBA00022989"/>
    </source>
</evidence>
<feature type="modified residue" description="N6-(pyridoxal phosphate)lysine" evidence="16">
    <location>
        <position position="338"/>
    </location>
</feature>
<keyword evidence="8" id="KW-0746">Sphingolipid metabolism</keyword>
<proteinExistence type="inferred from homology"/>
<dbReference type="SUPFAM" id="SSF53383">
    <property type="entry name" value="PLP-dependent transferases"/>
    <property type="match status" value="1"/>
</dbReference>
<keyword evidence="7 16" id="KW-0663">Pyridoxal phosphate</keyword>
<dbReference type="Gene3D" id="3.90.1150.10">
    <property type="entry name" value="Aspartate Aminotransferase, domain 1"/>
    <property type="match status" value="1"/>
</dbReference>
<evidence type="ECO:0000256" key="14">
    <source>
        <dbReference type="ARBA" id="ARBA00038965"/>
    </source>
</evidence>
<keyword evidence="10" id="KW-0443">Lipid metabolism</keyword>
<dbReference type="InterPro" id="IPR015421">
    <property type="entry name" value="PyrdxlP-dep_Trfase_major"/>
</dbReference>
<dbReference type="Gene3D" id="3.40.640.10">
    <property type="entry name" value="Type I PLP-dependent aspartate aminotransferase-like (Major domain)"/>
    <property type="match status" value="1"/>
</dbReference>
<dbReference type="InterPro" id="IPR015424">
    <property type="entry name" value="PyrdxlP-dep_Trfase"/>
</dbReference>
<dbReference type="Gene3D" id="6.10.140.2150">
    <property type="match status" value="1"/>
</dbReference>
<organism evidence="18 19">
    <name type="scientific">Elysia crispata</name>
    <name type="common">lettuce slug</name>
    <dbReference type="NCBI Taxonomy" id="231223"/>
    <lineage>
        <taxon>Eukaryota</taxon>
        <taxon>Metazoa</taxon>
        <taxon>Spiralia</taxon>
        <taxon>Lophotrochozoa</taxon>
        <taxon>Mollusca</taxon>
        <taxon>Gastropoda</taxon>
        <taxon>Heterobranchia</taxon>
        <taxon>Euthyneura</taxon>
        <taxon>Panpulmonata</taxon>
        <taxon>Sacoglossa</taxon>
        <taxon>Placobranchoidea</taxon>
        <taxon>Plakobranchidae</taxon>
        <taxon>Elysia</taxon>
    </lineage>
</organism>
<evidence type="ECO:0000256" key="6">
    <source>
        <dbReference type="ARBA" id="ARBA00022824"/>
    </source>
</evidence>
<comment type="pathway">
    <text evidence="4">Sphingolipid metabolism.</text>
</comment>
<evidence type="ECO:0000256" key="15">
    <source>
        <dbReference type="ARBA" id="ARBA00042568"/>
    </source>
</evidence>
<dbReference type="GO" id="GO:0030170">
    <property type="term" value="F:pyridoxal phosphate binding"/>
    <property type="evidence" value="ECO:0007669"/>
    <property type="project" value="InterPro"/>
</dbReference>
<dbReference type="FunFam" id="3.40.640.10:FF:000020">
    <property type="entry name" value="sphingosine-1-phosphate lyase 1"/>
    <property type="match status" value="1"/>
</dbReference>
<reference evidence="18" key="1">
    <citation type="journal article" date="2023" name="G3 (Bethesda)">
        <title>A reference genome for the long-term kleptoplast-retaining sea slug Elysia crispata morphotype clarki.</title>
        <authorList>
            <person name="Eastman K.E."/>
            <person name="Pendleton A.L."/>
            <person name="Shaikh M.A."/>
            <person name="Suttiyut T."/>
            <person name="Ogas R."/>
            <person name="Tomko P."/>
            <person name="Gavelis G."/>
            <person name="Widhalm J.R."/>
            <person name="Wisecaver J.H."/>
        </authorList>
    </citation>
    <scope>NUCLEOTIDE SEQUENCE</scope>
    <source>
        <strain evidence="18">ECLA1</strain>
    </source>
</reference>
<dbReference type="InterPro" id="IPR050477">
    <property type="entry name" value="GrpII_AminoAcid_Decarb"/>
</dbReference>
<dbReference type="EMBL" id="JAWDGP010002507">
    <property type="protein sequence ID" value="KAK3782417.1"/>
    <property type="molecule type" value="Genomic_DNA"/>
</dbReference>
<evidence type="ECO:0000256" key="13">
    <source>
        <dbReference type="ARBA" id="ARBA00038302"/>
    </source>
</evidence>
<gene>
    <name evidence="18" type="ORF">RRG08_033058</name>
</gene>
<dbReference type="Proteomes" id="UP001283361">
    <property type="component" value="Unassembled WGS sequence"/>
</dbReference>
<keyword evidence="12 17" id="KW-0456">Lyase</keyword>
<dbReference type="GO" id="GO:0008117">
    <property type="term" value="F:sphinganine-1-phosphate aldolase activity"/>
    <property type="evidence" value="ECO:0007669"/>
    <property type="project" value="UniProtKB-EC"/>
</dbReference>
<comment type="pathway">
    <text evidence="3">Lipid metabolism; sphingolipid metabolism.</text>
</comment>
<protein>
    <recommendedName>
        <fullName evidence="14">sphinganine-1-phosphate aldolase</fullName>
        <ecNumber evidence="14">4.1.2.27</ecNumber>
    </recommendedName>
    <alternativeName>
        <fullName evidence="15">Sphingosine-1-phosphate aldolase</fullName>
    </alternativeName>
</protein>
<keyword evidence="5" id="KW-0812">Transmembrane</keyword>
<comment type="similarity">
    <text evidence="13">Belongs to the group II decarboxylase family. Sphingosine-1-phosphate lyase subfamily.</text>
</comment>
<dbReference type="Pfam" id="PF00282">
    <property type="entry name" value="Pyridoxal_deC"/>
    <property type="match status" value="1"/>
</dbReference>
<dbReference type="InterPro" id="IPR002129">
    <property type="entry name" value="PyrdxlP-dep_de-COase"/>
</dbReference>
<dbReference type="PANTHER" id="PTHR42735">
    <property type="match status" value="1"/>
</dbReference>
<dbReference type="GO" id="GO:0005789">
    <property type="term" value="C:endoplasmic reticulum membrane"/>
    <property type="evidence" value="ECO:0007669"/>
    <property type="project" value="UniProtKB-SubCell"/>
</dbReference>
<sequence length="538" mass="58918">MLALLEHIVVAAVFLMLLGVYLKAGTRELFRVVVIATKHIPGVSELVASTLKSEAASFIKSTKLASSNGLVSKAATVALPKTGIPKEDLLRQMKEMKEKETDHMDGKVFAYAYTLTDDHFELQKDVYEMFSEKTGHCPEHDDLVKTFQRSFLHENALNPMVYPSLRRMETEVVSMTSAMLHGGASCAGFLTSGGTESLLMAVKTYRDRAQKLAPWISQPEIVCPITHHPALDKAAHYFGLKVVHVPVTSHLVADVDAMEKAVTANTVLISCSAPQFCHGVVDPVLEVSNMAARLGLPCHVDACFGGFMLPWVEKLGYDVPVWDFRCPGVTSISADVHKYGYSVKGASVITCRSEEYRKYQIYSYGSWPGGLYGSPSMAGTRPGGNIAAAWAAMKSLGEEGYMARAKTLMDITDKLKEGIAGIEELKIMGHPHMTCVAVGSADPSVSILAVADLMEKKGWTMERQQNPDCVHCSVLPHHQVSCDQLVQDFRDSAQEAKKNPQLSKQGTAGIYGMMAAIPDTVIIEDFIKEFFSEVYKLQ</sequence>
<dbReference type="InterPro" id="IPR015422">
    <property type="entry name" value="PyrdxlP-dep_Trfase_small"/>
</dbReference>
<name>A0AAE1DTS6_9GAST</name>
<keyword evidence="19" id="KW-1185">Reference proteome</keyword>
<evidence type="ECO:0000313" key="19">
    <source>
        <dbReference type="Proteomes" id="UP001283361"/>
    </source>
</evidence>
<comment type="caution">
    <text evidence="18">The sequence shown here is derived from an EMBL/GenBank/DDBJ whole genome shotgun (WGS) entry which is preliminary data.</text>
</comment>
<keyword evidence="11" id="KW-0472">Membrane</keyword>
<evidence type="ECO:0000256" key="4">
    <source>
        <dbReference type="ARBA" id="ARBA00004991"/>
    </source>
</evidence>
<dbReference type="EC" id="4.1.2.27" evidence="14"/>
<comment type="cofactor">
    <cofactor evidence="1 16 17">
        <name>pyridoxal 5'-phosphate</name>
        <dbReference type="ChEBI" id="CHEBI:597326"/>
    </cofactor>
</comment>
<keyword evidence="6" id="KW-0256">Endoplasmic reticulum</keyword>
<evidence type="ECO:0000256" key="17">
    <source>
        <dbReference type="RuleBase" id="RU000382"/>
    </source>
</evidence>
<dbReference type="GO" id="GO:0006665">
    <property type="term" value="P:sphingolipid metabolic process"/>
    <property type="evidence" value="ECO:0007669"/>
    <property type="project" value="UniProtKB-KW"/>
</dbReference>
<evidence type="ECO:0000256" key="10">
    <source>
        <dbReference type="ARBA" id="ARBA00023098"/>
    </source>
</evidence>
<accession>A0AAE1DTS6</accession>
<keyword evidence="9" id="KW-1133">Transmembrane helix</keyword>
<comment type="subcellular location">
    <subcellularLocation>
        <location evidence="2">Endoplasmic reticulum membrane</location>
        <topology evidence="2">Single-pass membrane protein</topology>
    </subcellularLocation>
</comment>
<evidence type="ECO:0000256" key="8">
    <source>
        <dbReference type="ARBA" id="ARBA00022919"/>
    </source>
</evidence>
<dbReference type="PANTHER" id="PTHR42735:SF9">
    <property type="entry name" value="SPHINGOSINE-1-PHOSPHATE LYASE"/>
    <property type="match status" value="1"/>
</dbReference>
<evidence type="ECO:0000256" key="5">
    <source>
        <dbReference type="ARBA" id="ARBA00022692"/>
    </source>
</evidence>
<evidence type="ECO:0000256" key="3">
    <source>
        <dbReference type="ARBA" id="ARBA00004760"/>
    </source>
</evidence>
<dbReference type="GO" id="GO:0019752">
    <property type="term" value="P:carboxylic acid metabolic process"/>
    <property type="evidence" value="ECO:0007669"/>
    <property type="project" value="InterPro"/>
</dbReference>
<evidence type="ECO:0000313" key="18">
    <source>
        <dbReference type="EMBL" id="KAK3782417.1"/>
    </source>
</evidence>
<evidence type="ECO:0000256" key="16">
    <source>
        <dbReference type="PIRSR" id="PIRSR602129-50"/>
    </source>
</evidence>
<evidence type="ECO:0000256" key="1">
    <source>
        <dbReference type="ARBA" id="ARBA00001933"/>
    </source>
</evidence>